<protein>
    <submittedName>
        <fullName evidence="1">Uncharacterized protein</fullName>
    </submittedName>
</protein>
<proteinExistence type="predicted"/>
<organism evidence="1 2">
    <name type="scientific">Paraburkholderia rhizosphaerae</name>
    <dbReference type="NCBI Taxonomy" id="480658"/>
    <lineage>
        <taxon>Bacteria</taxon>
        <taxon>Pseudomonadati</taxon>
        <taxon>Pseudomonadota</taxon>
        <taxon>Betaproteobacteria</taxon>
        <taxon>Burkholderiales</taxon>
        <taxon>Burkholderiaceae</taxon>
        <taxon>Paraburkholderia</taxon>
    </lineage>
</organism>
<dbReference type="EMBL" id="SORE01000001">
    <property type="protein sequence ID" value="TDY54600.1"/>
    <property type="molecule type" value="Genomic_DNA"/>
</dbReference>
<evidence type="ECO:0000313" key="1">
    <source>
        <dbReference type="EMBL" id="TDY54600.1"/>
    </source>
</evidence>
<keyword evidence="2" id="KW-1185">Reference proteome</keyword>
<dbReference type="RefSeq" id="WP_134189642.1">
    <property type="nucleotide sequence ID" value="NZ_JBHLUW010000027.1"/>
</dbReference>
<sequence>MQRNHSPLDEQSVCGASRRRGLRATLDAARRSKGLWLAAIAIFALSACASLPPSGSNATSANACVGPVSYCNIFFGS</sequence>
<dbReference type="AlphaFoldDB" id="A0A4R8M0I6"/>
<comment type="caution">
    <text evidence="1">The sequence shown here is derived from an EMBL/GenBank/DDBJ whole genome shotgun (WGS) entry which is preliminary data.</text>
</comment>
<gene>
    <name evidence="1" type="ORF">BX592_10156</name>
</gene>
<dbReference type="Proteomes" id="UP000295509">
    <property type="component" value="Unassembled WGS sequence"/>
</dbReference>
<reference evidence="1 2" key="1">
    <citation type="submission" date="2019-03" db="EMBL/GenBank/DDBJ databases">
        <title>Genomic Encyclopedia of Type Strains, Phase III (KMG-III): the genomes of soil and plant-associated and newly described type strains.</title>
        <authorList>
            <person name="Whitman W."/>
        </authorList>
    </citation>
    <scope>NUCLEOTIDE SEQUENCE [LARGE SCALE GENOMIC DNA]</scope>
    <source>
        <strain evidence="1 2">LMG 29544</strain>
    </source>
</reference>
<name>A0A4R8M0I6_9BURK</name>
<accession>A0A4R8M0I6</accession>
<evidence type="ECO:0000313" key="2">
    <source>
        <dbReference type="Proteomes" id="UP000295509"/>
    </source>
</evidence>